<dbReference type="HOGENOM" id="CLU_015553_1_3_10"/>
<evidence type="ECO:0000259" key="8">
    <source>
        <dbReference type="Pfam" id="PF14322"/>
    </source>
</evidence>
<reference evidence="9" key="1">
    <citation type="submission" date="2012-02" db="EMBL/GenBank/DDBJ databases">
        <title>The complete genome of Solitalea canadensis DSM 3403.</title>
        <authorList>
            <consortium name="US DOE Joint Genome Institute (JGI-PGF)"/>
            <person name="Lucas S."/>
            <person name="Copeland A."/>
            <person name="Lapidus A."/>
            <person name="Glavina del Rio T."/>
            <person name="Dalin E."/>
            <person name="Tice H."/>
            <person name="Bruce D."/>
            <person name="Goodwin L."/>
            <person name="Pitluck S."/>
            <person name="Peters L."/>
            <person name="Ovchinnikova G."/>
            <person name="Lu M."/>
            <person name="Kyrpides N."/>
            <person name="Mavromatis K."/>
            <person name="Ivanova N."/>
            <person name="Brettin T."/>
            <person name="Detter J.C."/>
            <person name="Han C."/>
            <person name="Larimer F."/>
            <person name="Land M."/>
            <person name="Hauser L."/>
            <person name="Markowitz V."/>
            <person name="Cheng J.-F."/>
            <person name="Hugenholtz P."/>
            <person name="Woyke T."/>
            <person name="Wu D."/>
            <person name="Spring S."/>
            <person name="Schroeder M."/>
            <person name="Kopitz M."/>
            <person name="Brambilla E."/>
            <person name="Klenk H.-P."/>
            <person name="Eisen J.A."/>
        </authorList>
    </citation>
    <scope>NUCLEOTIDE SEQUENCE</scope>
    <source>
        <strain evidence="9">DSM 3403</strain>
    </source>
</reference>
<organism evidence="9 10">
    <name type="scientific">Solitalea canadensis (strain ATCC 29591 / DSM 3403 / JCM 21819 / LMG 8368 / NBRC 15130 / NCIMB 12057 / USAM 9D)</name>
    <name type="common">Flexibacter canadensis</name>
    <dbReference type="NCBI Taxonomy" id="929556"/>
    <lineage>
        <taxon>Bacteria</taxon>
        <taxon>Pseudomonadati</taxon>
        <taxon>Bacteroidota</taxon>
        <taxon>Sphingobacteriia</taxon>
        <taxon>Sphingobacteriales</taxon>
        <taxon>Sphingobacteriaceae</taxon>
        <taxon>Solitalea</taxon>
    </lineage>
</organism>
<name>H8KX96_SOLCM</name>
<feature type="signal peptide" evidence="6">
    <location>
        <begin position="1"/>
        <end position="23"/>
    </location>
</feature>
<dbReference type="Proteomes" id="UP000007590">
    <property type="component" value="Chromosome"/>
</dbReference>
<evidence type="ECO:0000256" key="6">
    <source>
        <dbReference type="SAM" id="SignalP"/>
    </source>
</evidence>
<dbReference type="SUPFAM" id="SSF48452">
    <property type="entry name" value="TPR-like"/>
    <property type="match status" value="1"/>
</dbReference>
<evidence type="ECO:0000256" key="2">
    <source>
        <dbReference type="ARBA" id="ARBA00006275"/>
    </source>
</evidence>
<keyword evidence="3 6" id="KW-0732">Signal</keyword>
<keyword evidence="4" id="KW-0472">Membrane</keyword>
<dbReference type="RefSeq" id="WP_014681648.1">
    <property type="nucleotide sequence ID" value="NC_017770.1"/>
</dbReference>
<feature type="chain" id="PRO_5003615424" evidence="6">
    <location>
        <begin position="24"/>
        <end position="467"/>
    </location>
</feature>
<comment type="subcellular location">
    <subcellularLocation>
        <location evidence="1">Cell outer membrane</location>
    </subcellularLocation>
</comment>
<dbReference type="OrthoDB" id="9792139at2"/>
<accession>H8KX96</accession>
<dbReference type="KEGG" id="scn:Solca_3418"/>
<keyword evidence="5" id="KW-0998">Cell outer membrane</keyword>
<dbReference type="InterPro" id="IPR011990">
    <property type="entry name" value="TPR-like_helical_dom_sf"/>
</dbReference>
<gene>
    <name evidence="9" type="ordered locus">Solca_3418</name>
</gene>
<dbReference type="Pfam" id="PF07980">
    <property type="entry name" value="SusD_RagB"/>
    <property type="match status" value="1"/>
</dbReference>
<feature type="domain" description="RagB/SusD" evidence="7">
    <location>
        <begin position="342"/>
        <end position="432"/>
    </location>
</feature>
<dbReference type="CDD" id="cd08977">
    <property type="entry name" value="SusD"/>
    <property type="match status" value="1"/>
</dbReference>
<dbReference type="Gene3D" id="1.25.40.390">
    <property type="match status" value="1"/>
</dbReference>
<protein>
    <submittedName>
        <fullName evidence="9">RagB/SusD family protein</fullName>
    </submittedName>
</protein>
<evidence type="ECO:0000256" key="3">
    <source>
        <dbReference type="ARBA" id="ARBA00022729"/>
    </source>
</evidence>
<evidence type="ECO:0000313" key="10">
    <source>
        <dbReference type="Proteomes" id="UP000007590"/>
    </source>
</evidence>
<evidence type="ECO:0000256" key="5">
    <source>
        <dbReference type="ARBA" id="ARBA00023237"/>
    </source>
</evidence>
<sequence length="467" mass="52520">MNKLTLHKTLFAAVLSGLMLFTACDKQIDLAPESIITEKDALTYQKGSERLLANAYINLMKASKGDAYIIGDMTTKLSTGFSKNYENGTIDSRNSITGAMWSDNYATINLVNVIIDKLPVYATYDKAIQKQFIAEAKFIRAASYLNLIKLFGEGALEGKMENLGVPLRLSAFDGYDGSQNIPRSTNGQVYSQILKDLNEAIPELNATFTTNVDLHARATRASARALASRVSLYKRDYTATIDYSNEVLADASFSLESSLKSVFPIYNQGVKDVPFSKEVLFGFPFSWNKDVTQYKEHNIGYYFGYLKPDTTVFLKTYNADDMRRTEFFVDPTNKNRTLKFSSPGSVDNLMMIRLSEVLLNKAEAEANQNGVTTIAVDLLNQVYQRAFPDNKKPLPYTVSDFSSKQALIDRILQERRWELAFEGHDRYDFIRTGRQPNATLPANKYALPIPQREIDITNGLIKQNSGY</sequence>
<dbReference type="InterPro" id="IPR033985">
    <property type="entry name" value="SusD-like_N"/>
</dbReference>
<dbReference type="GO" id="GO:0009279">
    <property type="term" value="C:cell outer membrane"/>
    <property type="evidence" value="ECO:0007669"/>
    <property type="project" value="UniProtKB-SubCell"/>
</dbReference>
<dbReference type="STRING" id="929556.Solca_3418"/>
<proteinExistence type="inferred from homology"/>
<dbReference type="EMBL" id="CP003349">
    <property type="protein sequence ID" value="AFD08425.1"/>
    <property type="molecule type" value="Genomic_DNA"/>
</dbReference>
<dbReference type="PROSITE" id="PS51257">
    <property type="entry name" value="PROKAR_LIPOPROTEIN"/>
    <property type="match status" value="1"/>
</dbReference>
<evidence type="ECO:0000256" key="1">
    <source>
        <dbReference type="ARBA" id="ARBA00004442"/>
    </source>
</evidence>
<dbReference type="InterPro" id="IPR012944">
    <property type="entry name" value="SusD_RagB_dom"/>
</dbReference>
<evidence type="ECO:0000259" key="7">
    <source>
        <dbReference type="Pfam" id="PF07980"/>
    </source>
</evidence>
<dbReference type="eggNOG" id="COG3637">
    <property type="taxonomic scope" value="Bacteria"/>
</dbReference>
<comment type="similarity">
    <text evidence="2">Belongs to the SusD family.</text>
</comment>
<feature type="domain" description="SusD-like N-terminal" evidence="8">
    <location>
        <begin position="51"/>
        <end position="232"/>
    </location>
</feature>
<dbReference type="AlphaFoldDB" id="H8KX96"/>
<evidence type="ECO:0000256" key="4">
    <source>
        <dbReference type="ARBA" id="ARBA00023136"/>
    </source>
</evidence>
<dbReference type="Pfam" id="PF14322">
    <property type="entry name" value="SusD-like_3"/>
    <property type="match status" value="1"/>
</dbReference>
<keyword evidence="10" id="KW-1185">Reference proteome</keyword>
<evidence type="ECO:0000313" key="9">
    <source>
        <dbReference type="EMBL" id="AFD08425.1"/>
    </source>
</evidence>